<dbReference type="Proteomes" id="UP000613002">
    <property type="component" value="Unassembled WGS sequence"/>
</dbReference>
<sequence>MLTTQLWIEFKRAITIKNILIWLSIITLIPLVSFYPIREGYMFFKSVEVFQEMVGRIIPLIFPVLVIIIYLPNFLQEQKNNFITYTRPRVPLGIYILSKGIINAFLTGFTILLMMFFSFTFAVFIEPHYLNIIEYSPIVRGNHYSSVTFSQLLKYGDLTYGIVYSLWVAINAVIYSTIAFLLMLIIRLPFVALSAPFLFYHIFNFVVGVFGIARFSPISTIFPFNIEQQPLWTVLVPFTFLLIVLCILYFIVTRNKEGWMI</sequence>
<reference evidence="1 2" key="1">
    <citation type="submission" date="2020-08" db="EMBL/GenBank/DDBJ databases">
        <title>Genomic Encyclopedia of Type Strains, Phase IV (KMG-IV): sequencing the most valuable type-strain genomes for metagenomic binning, comparative biology and taxonomic classification.</title>
        <authorList>
            <person name="Goeker M."/>
        </authorList>
    </citation>
    <scope>NUCLEOTIDE SEQUENCE [LARGE SCALE GENOMIC DNA]</scope>
    <source>
        <strain evidence="1 2">DSM 14590</strain>
    </source>
</reference>
<organism evidence="1 2">
    <name type="scientific">Parageobacillus toebii NBRC 107807</name>
    <dbReference type="NCBI Taxonomy" id="1223503"/>
    <lineage>
        <taxon>Bacteria</taxon>
        <taxon>Bacillati</taxon>
        <taxon>Bacillota</taxon>
        <taxon>Bacilli</taxon>
        <taxon>Bacillales</taxon>
        <taxon>Anoxybacillaceae</taxon>
        <taxon>Parageobacillus</taxon>
    </lineage>
</organism>
<proteinExistence type="predicted"/>
<evidence type="ECO:0000313" key="1">
    <source>
        <dbReference type="EMBL" id="MBB3870102.1"/>
    </source>
</evidence>
<comment type="caution">
    <text evidence="1">The sequence shown here is derived from an EMBL/GenBank/DDBJ whole genome shotgun (WGS) entry which is preliminary data.</text>
</comment>
<evidence type="ECO:0000313" key="2">
    <source>
        <dbReference type="Proteomes" id="UP000613002"/>
    </source>
</evidence>
<dbReference type="EMBL" id="JACICZ010000015">
    <property type="protein sequence ID" value="MBB3870102.1"/>
    <property type="molecule type" value="Genomic_DNA"/>
</dbReference>
<dbReference type="RefSeq" id="WP_062756288.1">
    <property type="nucleotide sequence ID" value="NZ_BDAQ01000020.1"/>
</dbReference>
<gene>
    <name evidence="1" type="ORF">HNR78_003002</name>
</gene>
<accession>A0A6G9J721</accession>
<dbReference type="AlphaFoldDB" id="A0A6G9J721"/>
<name>A0A6G9J721_9BACL</name>
<protein>
    <submittedName>
        <fullName evidence="1">Uncharacterized protein</fullName>
    </submittedName>
</protein>
<keyword evidence="2" id="KW-1185">Reference proteome</keyword>